<dbReference type="InterPro" id="IPR004995">
    <property type="entry name" value="Spore_Ger"/>
</dbReference>
<evidence type="ECO:0000256" key="1">
    <source>
        <dbReference type="ARBA" id="ARBA00004141"/>
    </source>
</evidence>
<keyword evidence="5" id="KW-1133">Transmembrane helix</keyword>
<dbReference type="RefSeq" id="WP_093056294.1">
    <property type="nucleotide sequence ID" value="NZ_FOGT01000033.1"/>
</dbReference>
<dbReference type="PIRSF" id="PIRSF005690">
    <property type="entry name" value="GerBA"/>
    <property type="match status" value="1"/>
</dbReference>
<evidence type="ECO:0000256" key="5">
    <source>
        <dbReference type="SAM" id="Phobius"/>
    </source>
</evidence>
<evidence type="ECO:0000313" key="6">
    <source>
        <dbReference type="EMBL" id="SES43271.1"/>
    </source>
</evidence>
<dbReference type="GO" id="GO:0009847">
    <property type="term" value="P:spore germination"/>
    <property type="evidence" value="ECO:0007669"/>
    <property type="project" value="UniProtKB-UniRule"/>
</dbReference>
<dbReference type="EMBL" id="FOGT01000033">
    <property type="protein sequence ID" value="SES43271.1"/>
    <property type="molecule type" value="Genomic_DNA"/>
</dbReference>
<dbReference type="GO" id="GO:0005886">
    <property type="term" value="C:plasma membrane"/>
    <property type="evidence" value="ECO:0007669"/>
    <property type="project" value="UniProtKB-SubCell"/>
</dbReference>
<feature type="transmembrane region" description="Helical" evidence="5">
    <location>
        <begin position="448"/>
        <end position="465"/>
    </location>
</feature>
<dbReference type="OrthoDB" id="9772630at2"/>
<gene>
    <name evidence="6" type="ORF">SAMN05518684_1336</name>
</gene>
<dbReference type="InterPro" id="IPR050768">
    <property type="entry name" value="UPF0353/GerABKA_families"/>
</dbReference>
<feature type="transmembrane region" description="Helical" evidence="5">
    <location>
        <begin position="385"/>
        <end position="402"/>
    </location>
</feature>
<keyword evidence="7" id="KW-1185">Reference proteome</keyword>
<sequence length="487" mass="55258">MSKETEVPLFDTFEENIEYLRKEMRIEDNFDLIHHKLVYGERKFGLFFVDAFAKDEVMVHIMRHLSFLNKEDLEDDPVTVLVQKLIPHLEVETSEDLEEVISQTLAGQAAFIIEGCEEAILVDIREYPGRSPEEPDIERVVRGPRDGFVETLVFNTGLMRRRLRDRSLVMEFMQIGRRSKTDISIAYIDSVADPELIKRVKEKLEAIKIDGLTMAEKTVEEFMFKKNLLPYPLVRYTERPDTAATHVLEGHVLIFVDGSPSVMICPTTYWHHLQHAEEYRQEPVIGVFLRWVRFIAVWSSIFLLPLWFLYATVPEIVPDVVDYIGPDDTGAVPLIAQFLIAEVGLEILRMAAIHTPNALATALGLVAAILIGEVAIEVGLFTHEVILYIALAALSSYATPSYEMSISNRIIRILLLVATSLFGVAGFVGGTALFIISLASLKTMNTPYLWPFIPFNGKAFVDILFRTPMPMKNTRPSVLNTLDQTRQ</sequence>
<reference evidence="7" key="1">
    <citation type="submission" date="2016-10" db="EMBL/GenBank/DDBJ databases">
        <authorList>
            <person name="Varghese N."/>
            <person name="Submissions S."/>
        </authorList>
    </citation>
    <scope>NUCLEOTIDE SEQUENCE [LARGE SCALE GENOMIC DNA]</scope>
    <source>
        <strain evidence="7">S9</strain>
    </source>
</reference>
<dbReference type="AlphaFoldDB" id="A0A1H9XB54"/>
<proteinExistence type="inferred from homology"/>
<feature type="transmembrane region" description="Helical" evidence="5">
    <location>
        <begin position="414"/>
        <end position="436"/>
    </location>
</feature>
<evidence type="ECO:0000313" key="7">
    <source>
        <dbReference type="Proteomes" id="UP000198571"/>
    </source>
</evidence>
<feature type="transmembrane region" description="Helical" evidence="5">
    <location>
        <begin position="360"/>
        <end position="379"/>
    </location>
</feature>
<comment type="subcellular location">
    <subcellularLocation>
        <location evidence="4">Cell membrane</location>
    </subcellularLocation>
    <subcellularLocation>
        <location evidence="1">Membrane</location>
        <topology evidence="1">Multi-pass membrane protein</topology>
    </subcellularLocation>
</comment>
<keyword evidence="3 4" id="KW-0472">Membrane</keyword>
<dbReference type="Pfam" id="PF03323">
    <property type="entry name" value="GerA"/>
    <property type="match status" value="1"/>
</dbReference>
<keyword evidence="5" id="KW-0812">Transmembrane</keyword>
<dbReference type="STRING" id="1601833.SAMN05518684_1336"/>
<evidence type="ECO:0000256" key="3">
    <source>
        <dbReference type="ARBA" id="ARBA00023136"/>
    </source>
</evidence>
<evidence type="ECO:0000256" key="4">
    <source>
        <dbReference type="PIRNR" id="PIRNR005690"/>
    </source>
</evidence>
<dbReference type="Proteomes" id="UP000198571">
    <property type="component" value="Unassembled WGS sequence"/>
</dbReference>
<evidence type="ECO:0000256" key="2">
    <source>
        <dbReference type="ARBA" id="ARBA00005278"/>
    </source>
</evidence>
<feature type="transmembrane region" description="Helical" evidence="5">
    <location>
        <begin position="291"/>
        <end position="310"/>
    </location>
</feature>
<comment type="similarity">
    <text evidence="2 4">Belongs to the GerABKA family.</text>
</comment>
<dbReference type="PANTHER" id="PTHR22550">
    <property type="entry name" value="SPORE GERMINATION PROTEIN"/>
    <property type="match status" value="1"/>
</dbReference>
<accession>A0A1H9XB54</accession>
<dbReference type="PANTHER" id="PTHR22550:SF9">
    <property type="entry name" value="STAGE V SPORULATION PROTEIN AF"/>
    <property type="match status" value="1"/>
</dbReference>
<protein>
    <submittedName>
        <fullName evidence="6">Stage V sporulation protein AF</fullName>
    </submittedName>
</protein>
<organism evidence="6 7">
    <name type="scientific">Salipaludibacillus aurantiacus</name>
    <dbReference type="NCBI Taxonomy" id="1601833"/>
    <lineage>
        <taxon>Bacteria</taxon>
        <taxon>Bacillati</taxon>
        <taxon>Bacillota</taxon>
        <taxon>Bacilli</taxon>
        <taxon>Bacillales</taxon>
        <taxon>Bacillaceae</taxon>
    </lineage>
</organism>
<name>A0A1H9XB54_9BACI</name>